<dbReference type="AlphaFoldDB" id="A0A6C0ADM9"/>
<reference evidence="1" key="1">
    <citation type="journal article" date="2020" name="Nature">
        <title>Giant virus diversity and host interactions through global metagenomics.</title>
        <authorList>
            <person name="Schulz F."/>
            <person name="Roux S."/>
            <person name="Paez-Espino D."/>
            <person name="Jungbluth S."/>
            <person name="Walsh D.A."/>
            <person name="Denef V.J."/>
            <person name="McMahon K.D."/>
            <person name="Konstantinidis K.T."/>
            <person name="Eloe-Fadrosh E.A."/>
            <person name="Kyrpides N.C."/>
            <person name="Woyke T."/>
        </authorList>
    </citation>
    <scope>NUCLEOTIDE SEQUENCE</scope>
    <source>
        <strain evidence="1">GVMAG-S-1004661-13</strain>
    </source>
</reference>
<dbReference type="EMBL" id="MN740551">
    <property type="protein sequence ID" value="QHS77505.1"/>
    <property type="molecule type" value="Genomic_DNA"/>
</dbReference>
<name>A0A6C0ADM9_9ZZZZ</name>
<sequence length="97" mass="11589">MKRVKIECFAVYDSIHNDPEKYVLFSSQLEASKYCDDMGEDFKVCSYTKEFKIYKSKKEHDELTKDSKVICQEFHNDMFLNSENQKNIEAIKFVKLR</sequence>
<protein>
    <submittedName>
        <fullName evidence="1">Uncharacterized protein</fullName>
    </submittedName>
</protein>
<accession>A0A6C0ADM9</accession>
<evidence type="ECO:0000313" key="1">
    <source>
        <dbReference type="EMBL" id="QHS77505.1"/>
    </source>
</evidence>
<proteinExistence type="predicted"/>
<organism evidence="1">
    <name type="scientific">viral metagenome</name>
    <dbReference type="NCBI Taxonomy" id="1070528"/>
    <lineage>
        <taxon>unclassified sequences</taxon>
        <taxon>metagenomes</taxon>
        <taxon>organismal metagenomes</taxon>
    </lineage>
</organism>